<dbReference type="OrthoDB" id="4330117at2759"/>
<dbReference type="InterPro" id="IPR001138">
    <property type="entry name" value="Zn2Cys6_DnaBD"/>
</dbReference>
<dbReference type="CDD" id="cd00067">
    <property type="entry name" value="GAL4"/>
    <property type="match status" value="1"/>
</dbReference>
<dbReference type="GO" id="GO:0008270">
    <property type="term" value="F:zinc ion binding"/>
    <property type="evidence" value="ECO:0007669"/>
    <property type="project" value="InterPro"/>
</dbReference>
<feature type="region of interest" description="Disordered" evidence="2">
    <location>
        <begin position="119"/>
        <end position="159"/>
    </location>
</feature>
<sequence>MSEGPNRKACDRCHSQKLSCKRTGDGVCDRCLRLNAECKSSPSLRYKKQLQQHDKVYEQKQKQPSSQLNQSQELLQRQQQQQQQQLQLQQQQQTRLQYSQGQQESATLRNVVDLEIQQHFEPQDSTEHRSPKRRRTGNEAHSVQRDAGRCPPKTADTLPLPTPRTHCQLFLRLKGGILTDLSVEVLPLLATDATVNPGLQSHSVTVPDGSIGLAGYTMNLGDMNYVAMCRPPNQPNHLLGSQLLPTVDNYFNLHQVIPSLWPTQSHEETQQTQHPHLVQYHHEPQQQQDAFGQVSVAPLVVPDPSFPFQLGNFSSLQQQNLQHLQQQRATPVLSSWPRQAAVPVLSHSTTSCFPATERRSRLYRLRVSCTDFVAERKEDSLSELHVMEQLLRIYGRIQVLSRHLERLVEGKDYSDGPEGKPNEFTVSEFYNHTHQVVDILEHATEIKSGASTTASGGGGTRGPRLVDRPIDAGDLANGMFTVALYAKILDILQRLFTHARAVLAKADPKLDDTFAAWLLPEMNMSAASISAHPAFHMSLTVQLAMQFLSRLREATAFLGLSGTVTATNGNGTHGSDRAPPAGSAPHVSDDGDAAAAAAAAAARDASTLSFANLKLKEGDLSKTLGLLQDELNEFMDTMDAIDAMAEDEKK</sequence>
<dbReference type="PROSITE" id="PS00463">
    <property type="entry name" value="ZN2_CY6_FUNGAL_1"/>
    <property type="match status" value="1"/>
</dbReference>
<feature type="region of interest" description="Disordered" evidence="2">
    <location>
        <begin position="568"/>
        <end position="590"/>
    </location>
</feature>
<reference evidence="4 5" key="1">
    <citation type="journal article" date="2019" name="Appl. Microbiol. Biotechnol.">
        <title>Genome sequence of Isaria javanica and comparative genome analysis insights into family S53 peptidase evolution in fungal entomopathogens.</title>
        <authorList>
            <person name="Lin R."/>
            <person name="Zhang X."/>
            <person name="Xin B."/>
            <person name="Zou M."/>
            <person name="Gao Y."/>
            <person name="Qin F."/>
            <person name="Hu Q."/>
            <person name="Xie B."/>
            <person name="Cheng X."/>
        </authorList>
    </citation>
    <scope>NUCLEOTIDE SEQUENCE [LARGE SCALE GENOMIC DNA]</scope>
    <source>
        <strain evidence="4 5">IJ1G</strain>
    </source>
</reference>
<organism evidence="4 5">
    <name type="scientific">Cordyceps javanica</name>
    <dbReference type="NCBI Taxonomy" id="43265"/>
    <lineage>
        <taxon>Eukaryota</taxon>
        <taxon>Fungi</taxon>
        <taxon>Dikarya</taxon>
        <taxon>Ascomycota</taxon>
        <taxon>Pezizomycotina</taxon>
        <taxon>Sordariomycetes</taxon>
        <taxon>Hypocreomycetidae</taxon>
        <taxon>Hypocreales</taxon>
        <taxon>Cordycipitaceae</taxon>
        <taxon>Cordyceps</taxon>
    </lineage>
</organism>
<dbReference type="GO" id="GO:0000981">
    <property type="term" value="F:DNA-binding transcription factor activity, RNA polymerase II-specific"/>
    <property type="evidence" value="ECO:0007669"/>
    <property type="project" value="InterPro"/>
</dbReference>
<keyword evidence="1" id="KW-0539">Nucleus</keyword>
<keyword evidence="5" id="KW-1185">Reference proteome</keyword>
<feature type="region of interest" description="Disordered" evidence="2">
    <location>
        <begin position="50"/>
        <end position="74"/>
    </location>
</feature>
<feature type="domain" description="Zn(2)-C6 fungal-type" evidence="3">
    <location>
        <begin position="9"/>
        <end position="38"/>
    </location>
</feature>
<feature type="compositionally biased region" description="Basic and acidic residues" evidence="2">
    <location>
        <begin position="51"/>
        <end position="61"/>
    </location>
</feature>
<feature type="compositionally biased region" description="Basic and acidic residues" evidence="2">
    <location>
        <begin position="136"/>
        <end position="148"/>
    </location>
</feature>
<feature type="compositionally biased region" description="Low complexity" evidence="2">
    <location>
        <begin position="63"/>
        <end position="74"/>
    </location>
</feature>
<evidence type="ECO:0000313" key="4">
    <source>
        <dbReference type="EMBL" id="TQV95190.1"/>
    </source>
</evidence>
<dbReference type="Pfam" id="PF00172">
    <property type="entry name" value="Zn_clus"/>
    <property type="match status" value="1"/>
</dbReference>
<comment type="caution">
    <text evidence="4">The sequence shown here is derived from an EMBL/GenBank/DDBJ whole genome shotgun (WGS) entry which is preliminary data.</text>
</comment>
<dbReference type="SUPFAM" id="SSF57701">
    <property type="entry name" value="Zn2/Cys6 DNA-binding domain"/>
    <property type="match status" value="1"/>
</dbReference>
<dbReference type="PANTHER" id="PTHR24330:SF19">
    <property type="entry name" value="MEDIATOR OF RNA POLYMERASE II TRANSCRIPTION SUBUNIT 29"/>
    <property type="match status" value="1"/>
</dbReference>
<evidence type="ECO:0000256" key="2">
    <source>
        <dbReference type="SAM" id="MobiDB-lite"/>
    </source>
</evidence>
<evidence type="ECO:0000313" key="5">
    <source>
        <dbReference type="Proteomes" id="UP000315783"/>
    </source>
</evidence>
<dbReference type="STRING" id="43265.A0A545VV94"/>
<dbReference type="EMBL" id="SPUK01000008">
    <property type="protein sequence ID" value="TQV95190.1"/>
    <property type="molecule type" value="Genomic_DNA"/>
</dbReference>
<evidence type="ECO:0000259" key="3">
    <source>
        <dbReference type="PROSITE" id="PS00463"/>
    </source>
</evidence>
<dbReference type="Proteomes" id="UP000315783">
    <property type="component" value="Unassembled WGS sequence"/>
</dbReference>
<protein>
    <submittedName>
        <fullName evidence="4">Fungal transcriptional regulatory protein</fullName>
    </submittedName>
</protein>
<accession>A0A545VV94</accession>
<proteinExistence type="predicted"/>
<feature type="compositionally biased region" description="Basic and acidic residues" evidence="2">
    <location>
        <begin position="119"/>
        <end position="129"/>
    </location>
</feature>
<name>A0A545VV94_9HYPO</name>
<dbReference type="InterPro" id="IPR036864">
    <property type="entry name" value="Zn2-C6_fun-type_DNA-bd_sf"/>
</dbReference>
<evidence type="ECO:0000256" key="1">
    <source>
        <dbReference type="ARBA" id="ARBA00023242"/>
    </source>
</evidence>
<dbReference type="PANTHER" id="PTHR24330">
    <property type="entry name" value="HOMEOBOX PROTEIN BARH-LIKE"/>
    <property type="match status" value="1"/>
</dbReference>
<dbReference type="AlphaFoldDB" id="A0A545VV94"/>
<gene>
    <name evidence="4" type="ORF">IF1G_06177</name>
</gene>
<dbReference type="InterPro" id="IPR052145">
    <property type="entry name" value="Mediator/Homeobox_domain"/>
</dbReference>